<dbReference type="PANTHER" id="PTHR16983:SF13">
    <property type="entry name" value="LYMPHOCYTE ANTIGEN 6E"/>
    <property type="match status" value="1"/>
</dbReference>
<keyword evidence="3 6" id="KW-0732">Signal</keyword>
<keyword evidence="8" id="KW-1185">Reference proteome</keyword>
<evidence type="ECO:0000313" key="9">
    <source>
        <dbReference type="RefSeq" id="XP_033789700.1"/>
    </source>
</evidence>
<dbReference type="InterPro" id="IPR045860">
    <property type="entry name" value="Snake_toxin-like_sf"/>
</dbReference>
<name>A0A6P8Q3T5_GEOSA</name>
<keyword evidence="5" id="KW-0325">Glycoprotein</keyword>
<protein>
    <submittedName>
        <fullName evidence="9">Lymphocyte antigen 6E-like</fullName>
    </submittedName>
</protein>
<evidence type="ECO:0000256" key="6">
    <source>
        <dbReference type="SAM" id="SignalP"/>
    </source>
</evidence>
<evidence type="ECO:0000256" key="2">
    <source>
        <dbReference type="ARBA" id="ARBA00022475"/>
    </source>
</evidence>
<evidence type="ECO:0000256" key="4">
    <source>
        <dbReference type="ARBA" id="ARBA00023136"/>
    </source>
</evidence>
<dbReference type="SMART" id="SM00134">
    <property type="entry name" value="LU"/>
    <property type="match status" value="1"/>
</dbReference>
<evidence type="ECO:0000256" key="3">
    <source>
        <dbReference type="ARBA" id="ARBA00022729"/>
    </source>
</evidence>
<dbReference type="Gene3D" id="2.10.60.10">
    <property type="entry name" value="CD59"/>
    <property type="match status" value="1"/>
</dbReference>
<dbReference type="SUPFAM" id="SSF57302">
    <property type="entry name" value="Snake toxin-like"/>
    <property type="match status" value="1"/>
</dbReference>
<dbReference type="InterPro" id="IPR016054">
    <property type="entry name" value="LY6_UPA_recep-like"/>
</dbReference>
<keyword evidence="2" id="KW-1003">Cell membrane</keyword>
<dbReference type="PANTHER" id="PTHR16983">
    <property type="entry name" value="UPAR/LY6 DOMAIN-CONTAINING PROTEIN"/>
    <property type="match status" value="1"/>
</dbReference>
<dbReference type="OrthoDB" id="10002433at2759"/>
<gene>
    <name evidence="9" type="primary">LOC117355367</name>
</gene>
<dbReference type="AlphaFoldDB" id="A0A6P8Q3T5"/>
<comment type="subcellular location">
    <subcellularLocation>
        <location evidence="1">Cell membrane</location>
    </subcellularLocation>
</comment>
<sequence length="119" mass="12426">MKTFLLSLLAAALCLHLADSLKCHTCEVASKSSDCTKEKTCSSREMFCKKIVASASGETIVSKDCTSDCSEGKAQIAGVQASVYCCQSDLCNGAMSVKISFLALVISVGFVGSLLRAGL</sequence>
<feature type="domain" description="UPAR/Ly6" evidence="7">
    <location>
        <begin position="21"/>
        <end position="100"/>
    </location>
</feature>
<dbReference type="InParanoid" id="A0A6P8Q3T5"/>
<reference evidence="9" key="1">
    <citation type="submission" date="2025-08" db="UniProtKB">
        <authorList>
            <consortium name="RefSeq"/>
        </authorList>
    </citation>
    <scope>IDENTIFICATION</scope>
</reference>
<evidence type="ECO:0000256" key="5">
    <source>
        <dbReference type="ARBA" id="ARBA00023180"/>
    </source>
</evidence>
<dbReference type="Pfam" id="PF00087">
    <property type="entry name" value="Toxin_TOLIP"/>
    <property type="match status" value="1"/>
</dbReference>
<accession>A0A6P8Q3T5</accession>
<evidence type="ECO:0000313" key="8">
    <source>
        <dbReference type="Proteomes" id="UP000515159"/>
    </source>
</evidence>
<dbReference type="InterPro" id="IPR051110">
    <property type="entry name" value="Ly-6/neurotoxin-like_GPI-ap"/>
</dbReference>
<feature type="chain" id="PRO_5028475326" evidence="6">
    <location>
        <begin position="21"/>
        <end position="119"/>
    </location>
</feature>
<dbReference type="InterPro" id="IPR035076">
    <property type="entry name" value="Toxin/TOLIP"/>
</dbReference>
<proteinExistence type="predicted"/>
<feature type="signal peptide" evidence="6">
    <location>
        <begin position="1"/>
        <end position="20"/>
    </location>
</feature>
<evidence type="ECO:0000259" key="7">
    <source>
        <dbReference type="SMART" id="SM00134"/>
    </source>
</evidence>
<dbReference type="FunFam" id="2.10.60.10:FF:000003">
    <property type="entry name" value="lymphocyte antigen 6E isoform X1"/>
    <property type="match status" value="1"/>
</dbReference>
<dbReference type="Proteomes" id="UP000515159">
    <property type="component" value="Chromosome 2"/>
</dbReference>
<organism evidence="8 9">
    <name type="scientific">Geotrypetes seraphini</name>
    <name type="common">Gaboon caecilian</name>
    <name type="synonym">Caecilia seraphini</name>
    <dbReference type="NCBI Taxonomy" id="260995"/>
    <lineage>
        <taxon>Eukaryota</taxon>
        <taxon>Metazoa</taxon>
        <taxon>Chordata</taxon>
        <taxon>Craniata</taxon>
        <taxon>Vertebrata</taxon>
        <taxon>Euteleostomi</taxon>
        <taxon>Amphibia</taxon>
        <taxon>Gymnophiona</taxon>
        <taxon>Geotrypetes</taxon>
    </lineage>
</organism>
<evidence type="ECO:0000256" key="1">
    <source>
        <dbReference type="ARBA" id="ARBA00004236"/>
    </source>
</evidence>
<dbReference type="RefSeq" id="XP_033789700.1">
    <property type="nucleotide sequence ID" value="XM_033933809.1"/>
</dbReference>
<dbReference type="KEGG" id="gsh:117355367"/>
<dbReference type="GeneID" id="117355367"/>
<dbReference type="GO" id="GO:0005886">
    <property type="term" value="C:plasma membrane"/>
    <property type="evidence" value="ECO:0007669"/>
    <property type="project" value="UniProtKB-SubCell"/>
</dbReference>
<keyword evidence="4" id="KW-0472">Membrane</keyword>